<dbReference type="Gene3D" id="1.10.10.10">
    <property type="entry name" value="Winged helix-like DNA-binding domain superfamily/Winged helix DNA-binding domain"/>
    <property type="match status" value="1"/>
</dbReference>
<dbReference type="PANTHER" id="PTHR30514">
    <property type="entry name" value="GLUCOKINASE"/>
    <property type="match status" value="1"/>
</dbReference>
<name>A0ABQ1PLQ1_9BACI</name>
<dbReference type="Pfam" id="PF01418">
    <property type="entry name" value="HTH_6"/>
    <property type="match status" value="1"/>
</dbReference>
<reference evidence="7" key="1">
    <citation type="journal article" date="2019" name="Int. J. Syst. Evol. Microbiol.">
        <title>The Global Catalogue of Microorganisms (GCM) 10K type strain sequencing project: providing services to taxonomists for standard genome sequencing and annotation.</title>
        <authorList>
            <consortium name="The Broad Institute Genomics Platform"/>
            <consortium name="The Broad Institute Genome Sequencing Center for Infectious Disease"/>
            <person name="Wu L."/>
            <person name="Ma J."/>
        </authorList>
    </citation>
    <scope>NUCLEOTIDE SEQUENCE [LARGE SCALE GENOMIC DNA]</scope>
    <source>
        <strain evidence="7">CCM 7282</strain>
    </source>
</reference>
<dbReference type="PROSITE" id="PS51071">
    <property type="entry name" value="HTH_RPIR"/>
    <property type="match status" value="1"/>
</dbReference>
<dbReference type="CDD" id="cd05013">
    <property type="entry name" value="SIS_RpiR"/>
    <property type="match status" value="1"/>
</dbReference>
<evidence type="ECO:0000313" key="6">
    <source>
        <dbReference type="EMBL" id="GGC99289.1"/>
    </source>
</evidence>
<comment type="caution">
    <text evidence="6">The sequence shown here is derived from an EMBL/GenBank/DDBJ whole genome shotgun (WGS) entry which is preliminary data.</text>
</comment>
<keyword evidence="3" id="KW-0804">Transcription</keyword>
<dbReference type="InterPro" id="IPR000281">
    <property type="entry name" value="HTH_RpiR"/>
</dbReference>
<keyword evidence="2" id="KW-0238">DNA-binding</keyword>
<evidence type="ECO:0000259" key="4">
    <source>
        <dbReference type="PROSITE" id="PS51071"/>
    </source>
</evidence>
<dbReference type="InterPro" id="IPR046348">
    <property type="entry name" value="SIS_dom_sf"/>
</dbReference>
<proteinExistence type="predicted"/>
<feature type="domain" description="HTH rpiR-type" evidence="4">
    <location>
        <begin position="1"/>
        <end position="77"/>
    </location>
</feature>
<dbReference type="InterPro" id="IPR035472">
    <property type="entry name" value="RpiR-like_SIS"/>
</dbReference>
<protein>
    <submittedName>
        <fullName evidence="6">RpiR family transcriptional regulator</fullName>
    </submittedName>
</protein>
<dbReference type="SUPFAM" id="SSF46689">
    <property type="entry name" value="Homeodomain-like"/>
    <property type="match status" value="1"/>
</dbReference>
<dbReference type="InterPro" id="IPR001347">
    <property type="entry name" value="SIS_dom"/>
</dbReference>
<organism evidence="6 7">
    <name type="scientific">Thalassobacillus devorans</name>
    <dbReference type="NCBI Taxonomy" id="279813"/>
    <lineage>
        <taxon>Bacteria</taxon>
        <taxon>Bacillati</taxon>
        <taxon>Bacillota</taxon>
        <taxon>Bacilli</taxon>
        <taxon>Bacillales</taxon>
        <taxon>Bacillaceae</taxon>
        <taxon>Thalassobacillus</taxon>
    </lineage>
</organism>
<dbReference type="InterPro" id="IPR036388">
    <property type="entry name" value="WH-like_DNA-bd_sf"/>
</dbReference>
<dbReference type="InterPro" id="IPR047640">
    <property type="entry name" value="RpiR-like"/>
</dbReference>
<keyword evidence="1" id="KW-0805">Transcription regulation</keyword>
<evidence type="ECO:0000256" key="2">
    <source>
        <dbReference type="ARBA" id="ARBA00023125"/>
    </source>
</evidence>
<evidence type="ECO:0000313" key="7">
    <source>
        <dbReference type="Proteomes" id="UP000619534"/>
    </source>
</evidence>
<dbReference type="Gene3D" id="3.40.50.10490">
    <property type="entry name" value="Glucose-6-phosphate isomerase like protein, domain 1"/>
    <property type="match status" value="1"/>
</dbReference>
<dbReference type="Proteomes" id="UP000619534">
    <property type="component" value="Unassembled WGS sequence"/>
</dbReference>
<dbReference type="RefSeq" id="WP_062439844.1">
    <property type="nucleotide sequence ID" value="NZ_BMCJ01000006.1"/>
</dbReference>
<evidence type="ECO:0000256" key="3">
    <source>
        <dbReference type="ARBA" id="ARBA00023163"/>
    </source>
</evidence>
<dbReference type="PROSITE" id="PS51464">
    <property type="entry name" value="SIS"/>
    <property type="match status" value="1"/>
</dbReference>
<evidence type="ECO:0000256" key="1">
    <source>
        <dbReference type="ARBA" id="ARBA00023015"/>
    </source>
</evidence>
<feature type="domain" description="SIS" evidence="5">
    <location>
        <begin position="104"/>
        <end position="242"/>
    </location>
</feature>
<dbReference type="PANTHER" id="PTHR30514:SF1">
    <property type="entry name" value="HTH-TYPE TRANSCRIPTIONAL REGULATOR HEXR-RELATED"/>
    <property type="match status" value="1"/>
</dbReference>
<dbReference type="Pfam" id="PF01380">
    <property type="entry name" value="SIS"/>
    <property type="match status" value="1"/>
</dbReference>
<sequence>MDIQARAHKYEYKLNDTDDEIIEYIVKNKECVIKMSIQMLAKKFYTVPNTITRLSKKLGYDGFSQLKNTLKEEVQGEVREQDSTLQYNMKRTLDLVDREMLRKVADKLKDSRHIYIFGVGDTVPFCEILSTHIKIGGKSAEYFLHRHDAVYAMNHAKSQDVLILISMSGETRQIMEMAGLAKEKGVTIVSLTHFTRNSLESEADMRLFFYSPKKMLENYNISDKTPVMMIMQMLSNTFWETE</sequence>
<dbReference type="EMBL" id="BMCJ01000006">
    <property type="protein sequence ID" value="GGC99289.1"/>
    <property type="molecule type" value="Genomic_DNA"/>
</dbReference>
<evidence type="ECO:0000259" key="5">
    <source>
        <dbReference type="PROSITE" id="PS51464"/>
    </source>
</evidence>
<dbReference type="InterPro" id="IPR009057">
    <property type="entry name" value="Homeodomain-like_sf"/>
</dbReference>
<keyword evidence="7" id="KW-1185">Reference proteome</keyword>
<gene>
    <name evidence="6" type="ORF">GCM10007216_32570</name>
</gene>
<dbReference type="SUPFAM" id="SSF53697">
    <property type="entry name" value="SIS domain"/>
    <property type="match status" value="1"/>
</dbReference>
<accession>A0ABQ1PLQ1</accession>